<dbReference type="Gene3D" id="3.30.200.20">
    <property type="entry name" value="Phosphorylase Kinase, domain 1"/>
    <property type="match status" value="1"/>
</dbReference>
<dbReference type="InterPro" id="IPR028375">
    <property type="entry name" value="KA1/Ssp2_C"/>
</dbReference>
<feature type="compositionally biased region" description="Basic and acidic residues" evidence="22">
    <location>
        <begin position="414"/>
        <end position="427"/>
    </location>
</feature>
<keyword evidence="10" id="KW-0808">Transferase</keyword>
<accession>A0AAV6FH75</accession>
<evidence type="ECO:0000256" key="14">
    <source>
        <dbReference type="ARBA" id="ARBA00023136"/>
    </source>
</evidence>
<dbReference type="EC" id="2.7.11.1" evidence="5"/>
<evidence type="ECO:0000256" key="19">
    <source>
        <dbReference type="ARBA" id="ARBA00063680"/>
    </source>
</evidence>
<dbReference type="PANTHER" id="PTHR24346:SF56">
    <property type="entry name" value="SERINE_THREONINE-PROTEIN KINASE MARK2"/>
    <property type="match status" value="1"/>
</dbReference>
<keyword evidence="8" id="KW-0723">Serine/threonine-protein kinase</keyword>
<dbReference type="PANTHER" id="PTHR24346">
    <property type="entry name" value="MAP/MICROTUBULE AFFINITY-REGULATING KINASE"/>
    <property type="match status" value="1"/>
</dbReference>
<feature type="region of interest" description="Disordered" evidence="22">
    <location>
        <begin position="1"/>
        <end position="39"/>
    </location>
</feature>
<evidence type="ECO:0000313" key="27">
    <source>
        <dbReference type="Proteomes" id="UP000823561"/>
    </source>
</evidence>
<keyword evidence="14" id="KW-0472">Membrane</keyword>
<keyword evidence="13 21" id="KW-0067">ATP-binding</keyword>
<evidence type="ECO:0000256" key="20">
    <source>
        <dbReference type="ARBA" id="ARBA00071529"/>
    </source>
</evidence>
<feature type="region of interest" description="Disordered" evidence="22">
    <location>
        <begin position="639"/>
        <end position="726"/>
    </location>
</feature>
<keyword evidence="6" id="KW-1003">Cell membrane</keyword>
<dbReference type="Pfam" id="PF00627">
    <property type="entry name" value="UBA"/>
    <property type="match status" value="1"/>
</dbReference>
<dbReference type="GO" id="GO:0035556">
    <property type="term" value="P:intracellular signal transduction"/>
    <property type="evidence" value="ECO:0007669"/>
    <property type="project" value="TreeGrafter"/>
</dbReference>
<keyword evidence="27" id="KW-1185">Reference proteome</keyword>
<feature type="compositionally biased region" description="Polar residues" evidence="22">
    <location>
        <begin position="599"/>
        <end position="609"/>
    </location>
</feature>
<feature type="binding site" evidence="21">
    <location>
        <position position="78"/>
    </location>
    <ligand>
        <name>ATP</name>
        <dbReference type="ChEBI" id="CHEBI:30616"/>
    </ligand>
</feature>
<evidence type="ECO:0000256" key="5">
    <source>
        <dbReference type="ARBA" id="ARBA00012513"/>
    </source>
</evidence>
<evidence type="ECO:0000256" key="6">
    <source>
        <dbReference type="ARBA" id="ARBA00022475"/>
    </source>
</evidence>
<comment type="subcellular location">
    <subcellularLocation>
        <location evidence="1">Cell membrane</location>
    </subcellularLocation>
    <subcellularLocation>
        <location evidence="2">Cell projection</location>
        <location evidence="2">Dendrite</location>
    </subcellularLocation>
    <subcellularLocation>
        <location evidence="3">Cytoplasm</location>
    </subcellularLocation>
</comment>
<dbReference type="Gene3D" id="3.30.310.80">
    <property type="entry name" value="Kinase associated domain 1, KA1"/>
    <property type="match status" value="1"/>
</dbReference>
<evidence type="ECO:0000313" key="26">
    <source>
        <dbReference type="EMBL" id="KAG5260976.1"/>
    </source>
</evidence>
<dbReference type="InterPro" id="IPR011009">
    <property type="entry name" value="Kinase-like_dom_sf"/>
</dbReference>
<comment type="catalytic activity">
    <reaction evidence="16">
        <text>L-threonyl-[protein] + ATP = O-phospho-L-threonyl-[protein] + ADP + H(+)</text>
        <dbReference type="Rhea" id="RHEA:46608"/>
        <dbReference type="Rhea" id="RHEA-COMP:11060"/>
        <dbReference type="Rhea" id="RHEA-COMP:11605"/>
        <dbReference type="ChEBI" id="CHEBI:15378"/>
        <dbReference type="ChEBI" id="CHEBI:30013"/>
        <dbReference type="ChEBI" id="CHEBI:30616"/>
        <dbReference type="ChEBI" id="CHEBI:61977"/>
        <dbReference type="ChEBI" id="CHEBI:456216"/>
        <dbReference type="EC" id="2.7.11.1"/>
    </reaction>
</comment>
<comment type="catalytic activity">
    <reaction evidence="17">
        <text>L-seryl-[protein] + ATP = O-phospho-L-seryl-[protein] + ADP + H(+)</text>
        <dbReference type="Rhea" id="RHEA:17989"/>
        <dbReference type="Rhea" id="RHEA-COMP:9863"/>
        <dbReference type="Rhea" id="RHEA-COMP:11604"/>
        <dbReference type="ChEBI" id="CHEBI:15378"/>
        <dbReference type="ChEBI" id="CHEBI:29999"/>
        <dbReference type="ChEBI" id="CHEBI:30616"/>
        <dbReference type="ChEBI" id="CHEBI:83421"/>
        <dbReference type="ChEBI" id="CHEBI:456216"/>
        <dbReference type="EC" id="2.7.11.1"/>
    </reaction>
</comment>
<dbReference type="FunFam" id="1.10.8.10:FF:000005">
    <property type="entry name" value="Non-specific serine/threonine protein kinase"/>
    <property type="match status" value="1"/>
</dbReference>
<comment type="similarity">
    <text evidence="4">Belongs to the protein kinase superfamily. CAMK Ser/Thr protein kinase family. SNF1 subfamily.</text>
</comment>
<comment type="function">
    <text evidence="18">Serine/threonine-protein kinase. Involved in the specific phosphorylation of microtubule-associated proteins for MAP2 and MAP4. Phosphorylates the microtubule-associated protein MAPT/TAU. Phosphorylates CDC25C on 'Ser-216'. Regulates localization and activity of some histone deacetylases by mediating phosphorylation of HDAC7, promoting subsequent interaction between HDAC7 and 14-3-3 and export from the nucleus. Regulates localization and activity of MITF by mediating its phosphorylation, promoting subsequent interaction between MITF and 14-3-3 and retention in the cytosol. Negatively regulates the Hippo signaling pathway and antagonizes the phosphorylation of LATS1. Cooperates with DLG5 to inhibit the kinase activity of STK3/MST2 toward LATS1. Phosphorylates PKP2 and KSR1.</text>
</comment>
<dbReference type="Pfam" id="PF02149">
    <property type="entry name" value="KA1"/>
    <property type="match status" value="1"/>
</dbReference>
<gene>
    <name evidence="26" type="ORF">AALO_G00298610</name>
</gene>
<keyword evidence="15" id="KW-0966">Cell projection</keyword>
<dbReference type="PROSITE" id="PS50030">
    <property type="entry name" value="UBA"/>
    <property type="match status" value="1"/>
</dbReference>
<dbReference type="SMART" id="SM00220">
    <property type="entry name" value="S_TKc"/>
    <property type="match status" value="1"/>
</dbReference>
<dbReference type="GO" id="GO:0030425">
    <property type="term" value="C:dendrite"/>
    <property type="evidence" value="ECO:0007669"/>
    <property type="project" value="UniProtKB-SubCell"/>
</dbReference>
<dbReference type="PROSITE" id="PS00107">
    <property type="entry name" value="PROTEIN_KINASE_ATP"/>
    <property type="match status" value="1"/>
</dbReference>
<dbReference type="GO" id="GO:0005524">
    <property type="term" value="F:ATP binding"/>
    <property type="evidence" value="ECO:0007669"/>
    <property type="project" value="UniProtKB-UniRule"/>
</dbReference>
<dbReference type="GO" id="GO:0050321">
    <property type="term" value="F:tau-protein kinase activity"/>
    <property type="evidence" value="ECO:0007669"/>
    <property type="project" value="TreeGrafter"/>
</dbReference>
<feature type="domain" description="UBA" evidence="24">
    <location>
        <begin position="319"/>
        <end position="358"/>
    </location>
</feature>
<evidence type="ECO:0000256" key="11">
    <source>
        <dbReference type="ARBA" id="ARBA00022741"/>
    </source>
</evidence>
<evidence type="ECO:0000256" key="12">
    <source>
        <dbReference type="ARBA" id="ARBA00022777"/>
    </source>
</evidence>
<dbReference type="GO" id="GO:0005886">
    <property type="term" value="C:plasma membrane"/>
    <property type="evidence" value="ECO:0007669"/>
    <property type="project" value="UniProtKB-SubCell"/>
</dbReference>
<evidence type="ECO:0000256" key="17">
    <source>
        <dbReference type="ARBA" id="ARBA00048679"/>
    </source>
</evidence>
<dbReference type="Gene3D" id="1.10.8.10">
    <property type="entry name" value="DNA helicase RuvA subunit, C-terminal domain"/>
    <property type="match status" value="1"/>
</dbReference>
<dbReference type="FunFam" id="3.30.200.20:FF:000003">
    <property type="entry name" value="Non-specific serine/threonine protein kinase"/>
    <property type="match status" value="1"/>
</dbReference>
<dbReference type="InterPro" id="IPR049508">
    <property type="entry name" value="MARK1-4_cat"/>
</dbReference>
<dbReference type="InterPro" id="IPR015940">
    <property type="entry name" value="UBA"/>
</dbReference>
<keyword evidence="7" id="KW-0963">Cytoplasm</keyword>
<evidence type="ECO:0000256" key="8">
    <source>
        <dbReference type="ARBA" id="ARBA00022527"/>
    </source>
</evidence>
<dbReference type="PROSITE" id="PS00108">
    <property type="entry name" value="PROTEIN_KINASE_ST"/>
    <property type="match status" value="1"/>
</dbReference>
<evidence type="ECO:0000256" key="2">
    <source>
        <dbReference type="ARBA" id="ARBA00004279"/>
    </source>
</evidence>
<dbReference type="AlphaFoldDB" id="A0AAV6FH75"/>
<dbReference type="PROSITE" id="PS50011">
    <property type="entry name" value="PROTEIN_KINASE_DOM"/>
    <property type="match status" value="1"/>
</dbReference>
<evidence type="ECO:0000256" key="15">
    <source>
        <dbReference type="ARBA" id="ARBA00023273"/>
    </source>
</evidence>
<dbReference type="InterPro" id="IPR000719">
    <property type="entry name" value="Prot_kinase_dom"/>
</dbReference>
<evidence type="ECO:0000256" key="13">
    <source>
        <dbReference type="ARBA" id="ARBA00022840"/>
    </source>
</evidence>
<dbReference type="InterPro" id="IPR017441">
    <property type="entry name" value="Protein_kinase_ATP_BS"/>
</dbReference>
<evidence type="ECO:0000256" key="18">
    <source>
        <dbReference type="ARBA" id="ARBA00054424"/>
    </source>
</evidence>
<dbReference type="FunFam" id="1.10.510.10:FF:001032">
    <property type="entry name" value="KP78b, isoform A"/>
    <property type="match status" value="1"/>
</dbReference>
<feature type="compositionally biased region" description="Pro residues" evidence="22">
    <location>
        <begin position="490"/>
        <end position="528"/>
    </location>
</feature>
<evidence type="ECO:0000256" key="21">
    <source>
        <dbReference type="PROSITE-ProRule" id="PRU10141"/>
    </source>
</evidence>
<dbReference type="SUPFAM" id="SSF103243">
    <property type="entry name" value="KA1-like"/>
    <property type="match status" value="1"/>
</dbReference>
<evidence type="ECO:0000256" key="9">
    <source>
        <dbReference type="ARBA" id="ARBA00022553"/>
    </source>
</evidence>
<dbReference type="InterPro" id="IPR001772">
    <property type="entry name" value="KA1_dom"/>
</dbReference>
<feature type="compositionally biased region" description="Gly residues" evidence="22">
    <location>
        <begin position="703"/>
        <end position="715"/>
    </location>
</feature>
<evidence type="ECO:0000256" key="7">
    <source>
        <dbReference type="ARBA" id="ARBA00022490"/>
    </source>
</evidence>
<evidence type="ECO:0000256" key="4">
    <source>
        <dbReference type="ARBA" id="ARBA00006234"/>
    </source>
</evidence>
<dbReference type="FunFam" id="3.30.310.80:FF:000001">
    <property type="entry name" value="Non-specific serine/threonine protein kinase"/>
    <property type="match status" value="1"/>
</dbReference>
<evidence type="ECO:0000256" key="3">
    <source>
        <dbReference type="ARBA" id="ARBA00004496"/>
    </source>
</evidence>
<dbReference type="Proteomes" id="UP000823561">
    <property type="component" value="Chromosome 24"/>
</dbReference>
<organism evidence="26 27">
    <name type="scientific">Alosa alosa</name>
    <name type="common">allis shad</name>
    <dbReference type="NCBI Taxonomy" id="278164"/>
    <lineage>
        <taxon>Eukaryota</taxon>
        <taxon>Metazoa</taxon>
        <taxon>Chordata</taxon>
        <taxon>Craniata</taxon>
        <taxon>Vertebrata</taxon>
        <taxon>Euteleostomi</taxon>
        <taxon>Actinopterygii</taxon>
        <taxon>Neopterygii</taxon>
        <taxon>Teleostei</taxon>
        <taxon>Clupei</taxon>
        <taxon>Clupeiformes</taxon>
        <taxon>Clupeoidei</taxon>
        <taxon>Clupeidae</taxon>
        <taxon>Alosa</taxon>
    </lineage>
</organism>
<comment type="subunit">
    <text evidence="19">Interacts with MAPT/TAU. Interacts with DLG5 (via coiled-coil domain). Interacts with STK3/MST2 and STK4/MST1 in the presence of DLG5. Interacts with YWHAB, YWHAG, YWHAQ and YWHAZ. Interacts with PKP2 (via N-terminus). Interacts with CDC25C. Interacts with KSR1.</text>
</comment>
<evidence type="ECO:0000256" key="16">
    <source>
        <dbReference type="ARBA" id="ARBA00047899"/>
    </source>
</evidence>
<feature type="region of interest" description="Disordered" evidence="22">
    <location>
        <begin position="368"/>
        <end position="618"/>
    </location>
</feature>
<proteinExistence type="inferred from homology"/>
<feature type="compositionally biased region" description="Basic and acidic residues" evidence="22">
    <location>
        <begin position="639"/>
        <end position="648"/>
    </location>
</feature>
<name>A0AAV6FH75_9TELE</name>
<dbReference type="SMART" id="SM00165">
    <property type="entry name" value="UBA"/>
    <property type="match status" value="1"/>
</dbReference>
<dbReference type="Pfam" id="PF00069">
    <property type="entry name" value="Pkinase"/>
    <property type="match status" value="1"/>
</dbReference>
<dbReference type="CDD" id="cd14072">
    <property type="entry name" value="STKc_MARK"/>
    <property type="match status" value="1"/>
</dbReference>
<protein>
    <recommendedName>
        <fullName evidence="20">MAP/microtubule affinity-regulating kinase 3</fullName>
        <ecNumber evidence="5">2.7.11.1</ecNumber>
    </recommendedName>
</protein>
<evidence type="ECO:0000256" key="22">
    <source>
        <dbReference type="SAM" id="MobiDB-lite"/>
    </source>
</evidence>
<evidence type="ECO:0000259" key="24">
    <source>
        <dbReference type="PROSITE" id="PS50030"/>
    </source>
</evidence>
<keyword evidence="11 21" id="KW-0547">Nucleotide-binding</keyword>
<dbReference type="EMBL" id="JADWDJ010000024">
    <property type="protein sequence ID" value="KAG5260976.1"/>
    <property type="molecule type" value="Genomic_DNA"/>
</dbReference>
<sequence>MSSRPPLLTVIENSSGQTHTDSKGGGRPSMPRCRNSVATSADDPHIGNYRLLKTIGKGNFAKVKLARHVLTGKEVAVKIIDKTQLNSSSLQKLFREVRIMKVLNHPNIVKLFEVIETEKTLYLVMEYASGGEVFDYLVAHGRMKEKEARAKFRQIVSAVQYCHQKCIVHRDLKAENLLLDADMNIKIADFGFSNEFTVGNKLDTFCGSPPYAAPELFQGKKYDGPEVDVWSLGVILYTLVSGSLPFDGQNLKELRERVLRGKYRIPFYMSTDCENLLKKFLILNPSKRGSLEQIMKDRWMNVGYEDEELKPYLEPELDYNDPKRTDMMIQMGFSQEEIRDALVNQKYNEVTATFLLLDYRNSELEESVNLPTKARPGSDLTNSNAPSPPHKVQRSVSAQKPRRATDQGSYSKRAQGDNKHTTEDTGRKGSSSSAKVPPSPVTPSDHKKSSTPSSNSILSTGTSRSRNSPIAERSTLGVHNGKDSLNLLGPAPPGFSLPCSQLPPPPHPPPPPPHAPDITSPSPPPHTPVPLTCTHTSAPVPPHKGLLAHPPQLTTSAAQRRGTVPTSHEGWPAATLSTLGSRGARDQQGSPYHGPPASPSLSHGNSQQRRPAASGIFSKFTSKFVRRNLSFRFPRRSPYEAEGREEGSRSMLSSTVDKSEKGGGGGTLGSAGDENKDSFSSSSPGSGTPPPVSSLAPTSAGPPGSGGVGGGGGMGTLKDQAKPRSLRFTWSMKTTSSMEPGEMMKEIRKVLDANSCEYELRERFMLLCVAGNPARDDFVQWEMEVCKLPRLSLNGVRFKRISGTSIAFKNIASKIANELKL</sequence>
<evidence type="ECO:0000259" key="25">
    <source>
        <dbReference type="PROSITE" id="PS50032"/>
    </source>
</evidence>
<dbReference type="SUPFAM" id="SSF56112">
    <property type="entry name" value="Protein kinase-like (PK-like)"/>
    <property type="match status" value="1"/>
</dbReference>
<reference evidence="26" key="1">
    <citation type="submission" date="2020-10" db="EMBL/GenBank/DDBJ databases">
        <title>Chromosome-scale genome assembly of the Allis shad, Alosa alosa.</title>
        <authorList>
            <person name="Margot Z."/>
            <person name="Christophe K."/>
            <person name="Cabau C."/>
            <person name="Louis A."/>
            <person name="Berthelot C."/>
            <person name="Parey E."/>
            <person name="Roest Crollius H."/>
            <person name="Montfort J."/>
            <person name="Robinson-Rechavi M."/>
            <person name="Bucao C."/>
            <person name="Bouchez O."/>
            <person name="Gislard M."/>
            <person name="Lluch J."/>
            <person name="Milhes M."/>
            <person name="Lampietro C."/>
            <person name="Lopez Roques C."/>
            <person name="Donnadieu C."/>
            <person name="Braasch I."/>
            <person name="Desvignes T."/>
            <person name="Postlethwait J."/>
            <person name="Bobe J."/>
            <person name="Guiguen Y."/>
        </authorList>
    </citation>
    <scope>NUCLEOTIDE SEQUENCE</scope>
    <source>
        <strain evidence="26">M-15738</strain>
        <tissue evidence="26">Blood</tissue>
    </source>
</reference>
<feature type="domain" description="KA1" evidence="25">
    <location>
        <begin position="772"/>
        <end position="821"/>
    </location>
</feature>
<evidence type="ECO:0000256" key="10">
    <source>
        <dbReference type="ARBA" id="ARBA00022679"/>
    </source>
</evidence>
<feature type="domain" description="Protein kinase" evidence="23">
    <location>
        <begin position="49"/>
        <end position="300"/>
    </location>
</feature>
<keyword evidence="12" id="KW-0418">Kinase</keyword>
<evidence type="ECO:0000259" key="23">
    <source>
        <dbReference type="PROSITE" id="PS50011"/>
    </source>
</evidence>
<dbReference type="PROSITE" id="PS50032">
    <property type="entry name" value="KA1"/>
    <property type="match status" value="1"/>
</dbReference>
<evidence type="ECO:0000256" key="1">
    <source>
        <dbReference type="ARBA" id="ARBA00004236"/>
    </source>
</evidence>
<dbReference type="Gene3D" id="1.10.510.10">
    <property type="entry name" value="Transferase(Phosphotransferase) domain 1"/>
    <property type="match status" value="1"/>
</dbReference>
<dbReference type="GO" id="GO:0000226">
    <property type="term" value="P:microtubule cytoskeleton organization"/>
    <property type="evidence" value="ECO:0007669"/>
    <property type="project" value="TreeGrafter"/>
</dbReference>
<keyword evidence="9" id="KW-0597">Phosphoprotein</keyword>
<comment type="caution">
    <text evidence="26">The sequence shown here is derived from an EMBL/GenBank/DDBJ whole genome shotgun (WGS) entry which is preliminary data.</text>
</comment>
<dbReference type="InterPro" id="IPR008271">
    <property type="entry name" value="Ser/Thr_kinase_AS"/>
</dbReference>
<dbReference type="GO" id="GO:0005737">
    <property type="term" value="C:cytoplasm"/>
    <property type="evidence" value="ECO:0007669"/>
    <property type="project" value="UniProtKB-SubCell"/>
</dbReference>
<feature type="compositionally biased region" description="Low complexity" evidence="22">
    <location>
        <begin position="450"/>
        <end position="459"/>
    </location>
</feature>
<dbReference type="CDD" id="cd14406">
    <property type="entry name" value="UBA_MARK2"/>
    <property type="match status" value="1"/>
</dbReference>